<dbReference type="Proteomes" id="UP000028864">
    <property type="component" value="Unassembled WGS sequence"/>
</dbReference>
<gene>
    <name evidence="2" type="ORF">BN1047_04003</name>
</gene>
<keyword evidence="2" id="KW-0808">Transferase</keyword>
<dbReference type="GO" id="GO:0016787">
    <property type="term" value="F:hydrolase activity"/>
    <property type="evidence" value="ECO:0007669"/>
    <property type="project" value="UniProtKB-KW"/>
</dbReference>
<name>A0AAV2WPB4_MYCNE</name>
<dbReference type="InterPro" id="IPR000073">
    <property type="entry name" value="AB_hydrolase_1"/>
</dbReference>
<feature type="domain" description="Thioesterase TesA-like" evidence="1">
    <location>
        <begin position="29"/>
        <end position="272"/>
    </location>
</feature>
<dbReference type="AlphaFoldDB" id="A0AAV2WPB4"/>
<keyword evidence="2" id="KW-0378">Hydrolase</keyword>
<accession>A0AAV2WPB4</accession>
<dbReference type="PANTHER" id="PTHR43194">
    <property type="entry name" value="HYDROLASE ALPHA/BETA FOLD FAMILY"/>
    <property type="match status" value="1"/>
</dbReference>
<sequence>MALTWAYDRTVTADLHSYRFGPSGPAQILAIHGLTGHGRRYEEIANEHLAEFSVLAPDLIGHGRSGYAAPWTIEANVVALTALLDAEDSGPVVVVGHSFGGAVALALAAARPDLVRGLVLLDPAVALDGGWMAEIADAMFSSPDYPDREEARADKLSGSWREVAERDPAVLEGELDEHLVTLPNGRLGWRISVPAAMSYWSELTRPVPLPRSGTPTTLIRATRTTPPYATDELIATLRDAVGEAFTLTELDCDHMVAQALPAETAAIIRGHLD</sequence>
<dbReference type="Gene3D" id="3.40.50.1820">
    <property type="entry name" value="alpha/beta hydrolase"/>
    <property type="match status" value="1"/>
</dbReference>
<evidence type="ECO:0000259" key="1">
    <source>
        <dbReference type="SMART" id="SM00824"/>
    </source>
</evidence>
<dbReference type="InterPro" id="IPR000639">
    <property type="entry name" value="Epox_hydrolase-like"/>
</dbReference>
<dbReference type="SUPFAM" id="SSF53474">
    <property type="entry name" value="alpha/beta-Hydrolases"/>
    <property type="match status" value="1"/>
</dbReference>
<dbReference type="Pfam" id="PF12697">
    <property type="entry name" value="Abhydrolase_6"/>
    <property type="match status" value="1"/>
</dbReference>
<evidence type="ECO:0000313" key="3">
    <source>
        <dbReference type="Proteomes" id="UP000028864"/>
    </source>
</evidence>
<dbReference type="SMART" id="SM00824">
    <property type="entry name" value="PKS_TE"/>
    <property type="match status" value="1"/>
</dbReference>
<keyword evidence="2" id="KW-0012">Acyltransferase</keyword>
<protein>
    <submittedName>
        <fullName evidence="2">Hydrolase or acyltransferase of alpha/beta superfamily protein</fullName>
    </submittedName>
</protein>
<organism evidence="2 3">
    <name type="scientific">Mycolicibacterium neoaurum</name>
    <name type="common">Mycobacterium neoaurum</name>
    <dbReference type="NCBI Taxonomy" id="1795"/>
    <lineage>
        <taxon>Bacteria</taxon>
        <taxon>Bacillati</taxon>
        <taxon>Actinomycetota</taxon>
        <taxon>Actinomycetes</taxon>
        <taxon>Mycobacteriales</taxon>
        <taxon>Mycobacteriaceae</taxon>
        <taxon>Mycolicibacterium</taxon>
    </lineage>
</organism>
<dbReference type="PANTHER" id="PTHR43194:SF2">
    <property type="entry name" value="PEROXISOMAL MEMBRANE PROTEIN LPX1"/>
    <property type="match status" value="1"/>
</dbReference>
<evidence type="ECO:0000313" key="2">
    <source>
        <dbReference type="EMBL" id="CDQ46099.1"/>
    </source>
</evidence>
<dbReference type="EMBL" id="LK021340">
    <property type="protein sequence ID" value="CDQ46099.1"/>
    <property type="molecule type" value="Genomic_DNA"/>
</dbReference>
<dbReference type="InterPro" id="IPR020802">
    <property type="entry name" value="TesA-like"/>
</dbReference>
<reference evidence="2" key="2">
    <citation type="submission" date="2015-09" db="EMBL/GenBank/DDBJ databases">
        <title>Draft genome sequence of Mycobacterium neoaurum DSM 44074.</title>
        <authorList>
            <person name="Croce O."/>
            <person name="Robert C."/>
            <person name="Raoult D."/>
            <person name="Drancourt M."/>
        </authorList>
    </citation>
    <scope>NUCLEOTIDE SEQUENCE</scope>
    <source>
        <strain evidence="2">DSM 44074</strain>
    </source>
</reference>
<dbReference type="InterPro" id="IPR050228">
    <property type="entry name" value="Carboxylesterase_BioH"/>
</dbReference>
<dbReference type="GO" id="GO:0016746">
    <property type="term" value="F:acyltransferase activity"/>
    <property type="evidence" value="ECO:0007669"/>
    <property type="project" value="UniProtKB-KW"/>
</dbReference>
<dbReference type="PRINTS" id="PR00111">
    <property type="entry name" value="ABHYDROLASE"/>
</dbReference>
<dbReference type="InterPro" id="IPR029058">
    <property type="entry name" value="AB_hydrolase_fold"/>
</dbReference>
<dbReference type="PRINTS" id="PR00412">
    <property type="entry name" value="EPOXHYDRLASE"/>
</dbReference>
<proteinExistence type="predicted"/>
<reference evidence="2" key="1">
    <citation type="submission" date="2014-05" db="EMBL/GenBank/DDBJ databases">
        <authorList>
            <person name="Urmite Genomes"/>
        </authorList>
    </citation>
    <scope>NUCLEOTIDE SEQUENCE</scope>
    <source>
        <strain evidence="2">DSM 44074</strain>
    </source>
</reference>